<keyword evidence="4 9" id="KW-0460">Magnesium</keyword>
<feature type="binding site" evidence="9">
    <location>
        <position position="174"/>
    </location>
    <ligand>
        <name>2-[(2R,5Z)-2-carboxy-4-methylthiazol-5(2H)-ylidene]ethyl phosphate</name>
        <dbReference type="ChEBI" id="CHEBI:62899"/>
    </ligand>
</feature>
<dbReference type="RefSeq" id="WP_205101694.1">
    <property type="nucleotide sequence ID" value="NZ_JACJJC010000002.1"/>
</dbReference>
<keyword evidence="3 9" id="KW-0479">Metal-binding</keyword>
<comment type="cofactor">
    <cofactor evidence="9">
        <name>Mg(2+)</name>
        <dbReference type="ChEBI" id="CHEBI:18420"/>
    </cofactor>
    <text evidence="9">Binds 1 Mg(2+) ion per subunit.</text>
</comment>
<evidence type="ECO:0000256" key="4">
    <source>
        <dbReference type="ARBA" id="ARBA00022842"/>
    </source>
</evidence>
<comment type="catalytic activity">
    <reaction evidence="7 9 10">
        <text>2-(2-carboxy-4-methylthiazol-5-yl)ethyl phosphate + 4-amino-2-methyl-5-(diphosphooxymethyl)pyrimidine + 2 H(+) = thiamine phosphate + CO2 + diphosphate</text>
        <dbReference type="Rhea" id="RHEA:47848"/>
        <dbReference type="ChEBI" id="CHEBI:15378"/>
        <dbReference type="ChEBI" id="CHEBI:16526"/>
        <dbReference type="ChEBI" id="CHEBI:33019"/>
        <dbReference type="ChEBI" id="CHEBI:37575"/>
        <dbReference type="ChEBI" id="CHEBI:57841"/>
        <dbReference type="ChEBI" id="CHEBI:62890"/>
        <dbReference type="EC" id="2.5.1.3"/>
    </reaction>
</comment>
<evidence type="ECO:0000256" key="10">
    <source>
        <dbReference type="RuleBase" id="RU003826"/>
    </source>
</evidence>
<evidence type="ECO:0000256" key="5">
    <source>
        <dbReference type="ARBA" id="ARBA00022977"/>
    </source>
</evidence>
<evidence type="ECO:0000256" key="7">
    <source>
        <dbReference type="ARBA" id="ARBA00047851"/>
    </source>
</evidence>
<dbReference type="InterPro" id="IPR013785">
    <property type="entry name" value="Aldolase_TIM"/>
</dbReference>
<comment type="caution">
    <text evidence="9">Lacks conserved residue(s) required for the propagation of feature annotation.</text>
</comment>
<comment type="caution">
    <text evidence="13">The sequence shown here is derived from an EMBL/GenBank/DDBJ whole genome shotgun (WGS) entry which is preliminary data.</text>
</comment>
<dbReference type="HAMAP" id="MF_00097">
    <property type="entry name" value="TMP_synthase"/>
    <property type="match status" value="1"/>
</dbReference>
<sequence length="219" mass="22494">MTPRQAFDPKKHLPLYLVLDPQLCGGALGMVETTRAAIAGGASIVQLRAPEWKKREMCECARALLQITRAAGIPLVIDDHADVALAVDADGLHVGQKDLSPADARAVIGHDRILGLSINCVEEALVIEKGLVDYIGIGPYRATATKKDAGAALGATGLKAIVRAAGMPSVAIGGIKLEHVADVMTTGVDGVAIVSAVCGAPNPEAAARALRTALKATGV</sequence>
<dbReference type="EC" id="2.5.1.3" evidence="9"/>
<comment type="pathway">
    <text evidence="1 9 11">Cofactor biosynthesis; thiamine diphosphate biosynthesis; thiamine phosphate from 4-amino-2-methyl-5-diphosphomethylpyrimidine and 4-methyl-5-(2-phosphoethyl)-thiazole: step 1/1.</text>
</comment>
<accession>A0ABS2DPH6</accession>
<protein>
    <recommendedName>
        <fullName evidence="9">Thiamine-phosphate synthase</fullName>
        <shortName evidence="9">TP synthase</shortName>
        <shortName evidence="9">TPS</shortName>
        <ecNumber evidence="9">2.5.1.3</ecNumber>
    </recommendedName>
    <alternativeName>
        <fullName evidence="9">Thiamine-phosphate pyrophosphorylase</fullName>
        <shortName evidence="9">TMP pyrophosphorylase</shortName>
        <shortName evidence="9">TMP-PPase</shortName>
    </alternativeName>
</protein>
<evidence type="ECO:0000313" key="13">
    <source>
        <dbReference type="EMBL" id="MBM6703251.1"/>
    </source>
</evidence>
<evidence type="ECO:0000259" key="12">
    <source>
        <dbReference type="Pfam" id="PF02581"/>
    </source>
</evidence>
<comment type="catalytic activity">
    <reaction evidence="8 9 10">
        <text>2-[(2R,5Z)-2-carboxy-4-methylthiazol-5(2H)-ylidene]ethyl phosphate + 4-amino-2-methyl-5-(diphosphooxymethyl)pyrimidine + 2 H(+) = thiamine phosphate + CO2 + diphosphate</text>
        <dbReference type="Rhea" id="RHEA:47844"/>
        <dbReference type="ChEBI" id="CHEBI:15378"/>
        <dbReference type="ChEBI" id="CHEBI:16526"/>
        <dbReference type="ChEBI" id="CHEBI:33019"/>
        <dbReference type="ChEBI" id="CHEBI:37575"/>
        <dbReference type="ChEBI" id="CHEBI:57841"/>
        <dbReference type="ChEBI" id="CHEBI:62899"/>
        <dbReference type="EC" id="2.5.1.3"/>
    </reaction>
</comment>
<dbReference type="Gene3D" id="3.20.20.70">
    <property type="entry name" value="Aldolase class I"/>
    <property type="match status" value="1"/>
</dbReference>
<dbReference type="SUPFAM" id="SSF51391">
    <property type="entry name" value="Thiamin phosphate synthase"/>
    <property type="match status" value="1"/>
</dbReference>
<dbReference type="InterPro" id="IPR022998">
    <property type="entry name" value="ThiamineP_synth_TenI"/>
</dbReference>
<evidence type="ECO:0000256" key="2">
    <source>
        <dbReference type="ARBA" id="ARBA00022679"/>
    </source>
</evidence>
<evidence type="ECO:0000313" key="14">
    <source>
        <dbReference type="Proteomes" id="UP000715095"/>
    </source>
</evidence>
<feature type="binding site" evidence="9">
    <location>
        <position position="78"/>
    </location>
    <ligand>
        <name>4-amino-2-methyl-5-(diphosphooxymethyl)pyrimidine</name>
        <dbReference type="ChEBI" id="CHEBI:57841"/>
    </ligand>
</feature>
<evidence type="ECO:0000256" key="11">
    <source>
        <dbReference type="RuleBase" id="RU004253"/>
    </source>
</evidence>
<comment type="similarity">
    <text evidence="9 10">Belongs to the thiamine-phosphate synthase family.</text>
</comment>
<evidence type="ECO:0000256" key="9">
    <source>
        <dbReference type="HAMAP-Rule" id="MF_00097"/>
    </source>
</evidence>
<evidence type="ECO:0000256" key="6">
    <source>
        <dbReference type="ARBA" id="ARBA00047334"/>
    </source>
</evidence>
<comment type="function">
    <text evidence="9">Condenses 4-methyl-5-(beta-hydroxyethyl)thiazole monophosphate (THZ-P) and 2-methyl-4-amino-5-hydroxymethyl pyrimidine pyrophosphate (HMP-PP) to form thiamine monophosphate (TMP).</text>
</comment>
<feature type="binding site" evidence="9">
    <location>
        <position position="117"/>
    </location>
    <ligand>
        <name>4-amino-2-methyl-5-(diphosphooxymethyl)pyrimidine</name>
        <dbReference type="ChEBI" id="CHEBI:57841"/>
    </ligand>
</feature>
<feature type="binding site" evidence="9">
    <location>
        <begin position="194"/>
        <end position="195"/>
    </location>
    <ligand>
        <name>2-[(2R,5Z)-2-carboxy-4-methylthiazol-5(2H)-ylidene]ethyl phosphate</name>
        <dbReference type="ChEBI" id="CHEBI:62899"/>
    </ligand>
</feature>
<dbReference type="InterPro" id="IPR036206">
    <property type="entry name" value="ThiamineP_synth_sf"/>
</dbReference>
<name>A0ABS2DPH6_9BURK</name>
<dbReference type="EMBL" id="JACJJC010000002">
    <property type="protein sequence ID" value="MBM6703251.1"/>
    <property type="molecule type" value="Genomic_DNA"/>
</dbReference>
<dbReference type="InterPro" id="IPR034291">
    <property type="entry name" value="TMP_synthase"/>
</dbReference>
<reference evidence="13 14" key="1">
    <citation type="journal article" date="2021" name="Sci. Rep.">
        <title>The distribution of antibiotic resistance genes in chicken gut microbiota commensals.</title>
        <authorList>
            <person name="Juricova H."/>
            <person name="Matiasovicova J."/>
            <person name="Kubasova T."/>
            <person name="Cejkova D."/>
            <person name="Rychlik I."/>
        </authorList>
    </citation>
    <scope>NUCLEOTIDE SEQUENCE [LARGE SCALE GENOMIC DNA]</scope>
    <source>
        <strain evidence="13 14">An829</strain>
    </source>
</reference>
<feature type="binding site" evidence="9">
    <location>
        <begin position="143"/>
        <end position="145"/>
    </location>
    <ligand>
        <name>2-[(2R,5Z)-2-carboxy-4-methylthiazol-5(2H)-ylidene]ethyl phosphate</name>
        <dbReference type="ChEBI" id="CHEBI:62899"/>
    </ligand>
</feature>
<dbReference type="Proteomes" id="UP000715095">
    <property type="component" value="Unassembled WGS sequence"/>
</dbReference>
<comment type="catalytic activity">
    <reaction evidence="6 9 10">
        <text>4-methyl-5-(2-phosphooxyethyl)-thiazole + 4-amino-2-methyl-5-(diphosphooxymethyl)pyrimidine + H(+) = thiamine phosphate + diphosphate</text>
        <dbReference type="Rhea" id="RHEA:22328"/>
        <dbReference type="ChEBI" id="CHEBI:15378"/>
        <dbReference type="ChEBI" id="CHEBI:33019"/>
        <dbReference type="ChEBI" id="CHEBI:37575"/>
        <dbReference type="ChEBI" id="CHEBI:57841"/>
        <dbReference type="ChEBI" id="CHEBI:58296"/>
        <dbReference type="EC" id="2.5.1.3"/>
    </reaction>
</comment>
<proteinExistence type="inferred from homology"/>
<dbReference type="CDD" id="cd00564">
    <property type="entry name" value="TMP_TenI"/>
    <property type="match status" value="1"/>
</dbReference>
<organism evidence="13 14">
    <name type="scientific">Sutterella massiliensis</name>
    <dbReference type="NCBI Taxonomy" id="1816689"/>
    <lineage>
        <taxon>Bacteria</taxon>
        <taxon>Pseudomonadati</taxon>
        <taxon>Pseudomonadota</taxon>
        <taxon>Betaproteobacteria</taxon>
        <taxon>Burkholderiales</taxon>
        <taxon>Sutterellaceae</taxon>
        <taxon>Sutterella</taxon>
    </lineage>
</organism>
<keyword evidence="14" id="KW-1185">Reference proteome</keyword>
<dbReference type="PANTHER" id="PTHR20857">
    <property type="entry name" value="THIAMINE-PHOSPHATE PYROPHOSPHORYLASE"/>
    <property type="match status" value="1"/>
</dbReference>
<dbReference type="Pfam" id="PF02581">
    <property type="entry name" value="TMP-TENI"/>
    <property type="match status" value="1"/>
</dbReference>
<feature type="binding site" evidence="9">
    <location>
        <position position="98"/>
    </location>
    <ligand>
        <name>Mg(2+)</name>
        <dbReference type="ChEBI" id="CHEBI:18420"/>
    </ligand>
</feature>
<dbReference type="NCBIfam" id="TIGR00693">
    <property type="entry name" value="thiE"/>
    <property type="match status" value="1"/>
</dbReference>
<dbReference type="PANTHER" id="PTHR20857:SF15">
    <property type="entry name" value="THIAMINE-PHOSPHATE SYNTHASE"/>
    <property type="match status" value="1"/>
</dbReference>
<feature type="binding site" evidence="9">
    <location>
        <position position="146"/>
    </location>
    <ligand>
        <name>4-amino-2-methyl-5-(diphosphooxymethyl)pyrimidine</name>
        <dbReference type="ChEBI" id="CHEBI:57841"/>
    </ligand>
</feature>
<evidence type="ECO:0000256" key="1">
    <source>
        <dbReference type="ARBA" id="ARBA00005165"/>
    </source>
</evidence>
<dbReference type="GO" id="GO:0004789">
    <property type="term" value="F:thiamine-phosphate diphosphorylase activity"/>
    <property type="evidence" value="ECO:0007669"/>
    <property type="project" value="UniProtKB-EC"/>
</dbReference>
<gene>
    <name evidence="9 13" type="primary">thiE</name>
    <name evidence="13" type="ORF">H6A60_01850</name>
</gene>
<keyword evidence="5 9" id="KW-0784">Thiamine biosynthesis</keyword>
<evidence type="ECO:0000256" key="3">
    <source>
        <dbReference type="ARBA" id="ARBA00022723"/>
    </source>
</evidence>
<evidence type="ECO:0000256" key="8">
    <source>
        <dbReference type="ARBA" id="ARBA00047883"/>
    </source>
</evidence>
<keyword evidence="2 9" id="KW-0808">Transferase</keyword>
<feature type="domain" description="Thiamine phosphate synthase/TenI" evidence="12">
    <location>
        <begin position="15"/>
        <end position="197"/>
    </location>
</feature>
<feature type="binding site" evidence="9">
    <location>
        <position position="79"/>
    </location>
    <ligand>
        <name>Mg(2+)</name>
        <dbReference type="ChEBI" id="CHEBI:18420"/>
    </ligand>
</feature>